<evidence type="ECO:0000313" key="6">
    <source>
        <dbReference type="EMBL" id="OXA53663.1"/>
    </source>
</evidence>
<keyword evidence="7" id="KW-1185">Reference proteome</keyword>
<gene>
    <name evidence="6" type="ORF">Fcan01_11287</name>
</gene>
<evidence type="ECO:0000256" key="5">
    <source>
        <dbReference type="RuleBase" id="RU362059"/>
    </source>
</evidence>
<comment type="subcellular location">
    <subcellularLocation>
        <location evidence="5">Membrane</location>
        <topology evidence="5">Single-pass membrane protein</topology>
    </subcellularLocation>
</comment>
<keyword evidence="5" id="KW-0812">Transmembrane</keyword>
<dbReference type="EC" id="2.4.1.17" evidence="5"/>
<dbReference type="Gene3D" id="3.40.50.2000">
    <property type="entry name" value="Glycogen Phosphorylase B"/>
    <property type="match status" value="1"/>
</dbReference>
<dbReference type="InterPro" id="IPR002213">
    <property type="entry name" value="UDP_glucos_trans"/>
</dbReference>
<feature type="chain" id="PRO_5011835471" description="UDP-glucuronosyltransferase" evidence="5">
    <location>
        <begin position="19"/>
        <end position="510"/>
    </location>
</feature>
<comment type="similarity">
    <text evidence="1 4">Belongs to the UDP-glycosyltransferase family.</text>
</comment>
<dbReference type="FunFam" id="3.40.50.2000:FF:000021">
    <property type="entry name" value="UDP-glucuronosyltransferase"/>
    <property type="match status" value="1"/>
</dbReference>
<dbReference type="InterPro" id="IPR035595">
    <property type="entry name" value="UDP_glycos_trans_CS"/>
</dbReference>
<dbReference type="PANTHER" id="PTHR48043:SF159">
    <property type="entry name" value="EG:EG0003.4 PROTEIN-RELATED"/>
    <property type="match status" value="1"/>
</dbReference>
<proteinExistence type="inferred from homology"/>
<dbReference type="Pfam" id="PF00201">
    <property type="entry name" value="UDPGT"/>
    <property type="match status" value="1"/>
</dbReference>
<evidence type="ECO:0000256" key="1">
    <source>
        <dbReference type="ARBA" id="ARBA00009995"/>
    </source>
</evidence>
<evidence type="ECO:0000256" key="4">
    <source>
        <dbReference type="RuleBase" id="RU003718"/>
    </source>
</evidence>
<dbReference type="PROSITE" id="PS00375">
    <property type="entry name" value="UDPGT"/>
    <property type="match status" value="1"/>
</dbReference>
<dbReference type="EMBL" id="LNIX01000005">
    <property type="protein sequence ID" value="OXA53663.1"/>
    <property type="molecule type" value="Genomic_DNA"/>
</dbReference>
<dbReference type="AlphaFoldDB" id="A0A226E7T5"/>
<keyword evidence="2 4" id="KW-0328">Glycosyltransferase</keyword>
<dbReference type="CDD" id="cd03784">
    <property type="entry name" value="GT1_Gtf-like"/>
    <property type="match status" value="1"/>
</dbReference>
<sequence>MKIHLILSSILTLQVIQCKKILFLIPISTLSQKHFFQPLINTLASHGHLITVITNVQNPTRNGNVTEIIPISIHEAFSDQEDITKIPSKWDISFFDMNQYTHILDKIYTHPEFQEAVLDTKYDLIFLNLYFGQAFFGLVHKIGCPFILLHTYPAANYYLKDLGMYMPPSHVPFPTFDLTDRMTFLERVQNYVVDWGVYFQVEYNHIPAFESIYRKHLGADLPSVREIHRNASLVMMNTHFLTNHHRPLMPDVVEIGGLHCHDPKPLSHDLEQFVTSPPLNNGFILISFGSVLNGTSLPESIRQKFISTFSRLKLRVIWKWETEQMDNLPSNIILKAWLQQQDILGHPNCRLFISHGGLLSTQQAMYHGVPLISFPFFFDQLANAKLIAQQGIGIEMDIWNFTEDELEVAIRQVLDQPKYTERVKLFSRLFKDQINSPMERAIFWTNHVLKYDGAPHLRSSARSLNYLELHSIDVIVFLLSLLCTAVMLAYCSIKLFRRILCNRRSKEKFE</sequence>
<dbReference type="PANTHER" id="PTHR48043">
    <property type="entry name" value="EG:EG0003.4 PROTEIN-RELATED"/>
    <property type="match status" value="1"/>
</dbReference>
<dbReference type="OMA" id="ATIERYC"/>
<dbReference type="OrthoDB" id="5835829at2759"/>
<comment type="catalytic activity">
    <reaction evidence="5">
        <text>glucuronate acceptor + UDP-alpha-D-glucuronate = acceptor beta-D-glucuronoside + UDP + H(+)</text>
        <dbReference type="Rhea" id="RHEA:21032"/>
        <dbReference type="ChEBI" id="CHEBI:15378"/>
        <dbReference type="ChEBI" id="CHEBI:58052"/>
        <dbReference type="ChEBI" id="CHEBI:58223"/>
        <dbReference type="ChEBI" id="CHEBI:132367"/>
        <dbReference type="ChEBI" id="CHEBI:132368"/>
        <dbReference type="EC" id="2.4.1.17"/>
    </reaction>
</comment>
<dbReference type="STRING" id="158441.A0A226E7T5"/>
<accession>A0A226E7T5</accession>
<organism evidence="6 7">
    <name type="scientific">Folsomia candida</name>
    <name type="common">Springtail</name>
    <dbReference type="NCBI Taxonomy" id="158441"/>
    <lineage>
        <taxon>Eukaryota</taxon>
        <taxon>Metazoa</taxon>
        <taxon>Ecdysozoa</taxon>
        <taxon>Arthropoda</taxon>
        <taxon>Hexapoda</taxon>
        <taxon>Collembola</taxon>
        <taxon>Entomobryomorpha</taxon>
        <taxon>Isotomoidea</taxon>
        <taxon>Isotomidae</taxon>
        <taxon>Proisotominae</taxon>
        <taxon>Folsomia</taxon>
    </lineage>
</organism>
<keyword evidence="5" id="KW-1133">Transmembrane helix</keyword>
<dbReference type="SUPFAM" id="SSF53756">
    <property type="entry name" value="UDP-Glycosyltransferase/glycogen phosphorylase"/>
    <property type="match status" value="1"/>
</dbReference>
<evidence type="ECO:0000313" key="7">
    <source>
        <dbReference type="Proteomes" id="UP000198287"/>
    </source>
</evidence>
<dbReference type="InterPro" id="IPR050271">
    <property type="entry name" value="UDP-glycosyltransferase"/>
</dbReference>
<keyword evidence="3 4" id="KW-0808">Transferase</keyword>
<feature type="signal peptide" evidence="5">
    <location>
        <begin position="1"/>
        <end position="18"/>
    </location>
</feature>
<dbReference type="GO" id="GO:0015020">
    <property type="term" value="F:glucuronosyltransferase activity"/>
    <property type="evidence" value="ECO:0007669"/>
    <property type="project" value="UniProtKB-EC"/>
</dbReference>
<evidence type="ECO:0000256" key="2">
    <source>
        <dbReference type="ARBA" id="ARBA00022676"/>
    </source>
</evidence>
<feature type="transmembrane region" description="Helical" evidence="5">
    <location>
        <begin position="474"/>
        <end position="496"/>
    </location>
</feature>
<reference evidence="6 7" key="1">
    <citation type="submission" date="2015-12" db="EMBL/GenBank/DDBJ databases">
        <title>The genome of Folsomia candida.</title>
        <authorList>
            <person name="Faddeeva A."/>
            <person name="Derks M.F."/>
            <person name="Anvar Y."/>
            <person name="Smit S."/>
            <person name="Van Straalen N."/>
            <person name="Roelofs D."/>
        </authorList>
    </citation>
    <scope>NUCLEOTIDE SEQUENCE [LARGE SCALE GENOMIC DNA]</scope>
    <source>
        <strain evidence="6 7">VU population</strain>
        <tissue evidence="6">Whole body</tissue>
    </source>
</reference>
<keyword evidence="5" id="KW-0732">Signal</keyword>
<dbReference type="Proteomes" id="UP000198287">
    <property type="component" value="Unassembled WGS sequence"/>
</dbReference>
<keyword evidence="5" id="KW-0472">Membrane</keyword>
<name>A0A226E7T5_FOLCA</name>
<protein>
    <recommendedName>
        <fullName evidence="5">UDP-glucuronosyltransferase</fullName>
        <ecNumber evidence="5">2.4.1.17</ecNumber>
    </recommendedName>
</protein>
<dbReference type="GO" id="GO:0016020">
    <property type="term" value="C:membrane"/>
    <property type="evidence" value="ECO:0007669"/>
    <property type="project" value="UniProtKB-SubCell"/>
</dbReference>
<comment type="caution">
    <text evidence="6">The sequence shown here is derived from an EMBL/GenBank/DDBJ whole genome shotgun (WGS) entry which is preliminary data.</text>
</comment>
<evidence type="ECO:0000256" key="3">
    <source>
        <dbReference type="ARBA" id="ARBA00022679"/>
    </source>
</evidence>